<reference evidence="18" key="1">
    <citation type="journal article" date="2011" name="PLoS Genet.">
        <title>The genome sequence of the leaf-cutter ant Atta cephalotes reveals insights into its obligate symbiotic lifestyle.</title>
        <authorList>
            <person name="Suen G."/>
            <person name="Teiling C."/>
            <person name="Li L."/>
            <person name="Holt C."/>
            <person name="Abouheif E."/>
            <person name="Bornberg-Bauer E."/>
            <person name="Bouffard P."/>
            <person name="Caldera E.J."/>
            <person name="Cash E."/>
            <person name="Cavanaugh A."/>
            <person name="Denas O."/>
            <person name="Elhaik E."/>
            <person name="Fave M.J."/>
            <person name="Gadau J."/>
            <person name="Gibson J.D."/>
            <person name="Graur D."/>
            <person name="Grubbs K.J."/>
            <person name="Hagen D.E."/>
            <person name="Harkins T.T."/>
            <person name="Helmkampf M."/>
            <person name="Hu H."/>
            <person name="Johnson B.R."/>
            <person name="Kim J."/>
            <person name="Marsh S.E."/>
            <person name="Moeller J.A."/>
            <person name="Munoz-Torres M.C."/>
            <person name="Murphy M.C."/>
            <person name="Naughton M.C."/>
            <person name="Nigam S."/>
            <person name="Overson R."/>
            <person name="Rajakumar R."/>
            <person name="Reese J.T."/>
            <person name="Scott J.J."/>
            <person name="Smith C.R."/>
            <person name="Tao S."/>
            <person name="Tsutsui N.D."/>
            <person name="Viljakainen L."/>
            <person name="Wissler L."/>
            <person name="Yandell M.D."/>
            <person name="Zimmer F."/>
            <person name="Taylor J."/>
            <person name="Slater S.C."/>
            <person name="Clifton S.W."/>
            <person name="Warren W.C."/>
            <person name="Elsik C.G."/>
            <person name="Smith C.D."/>
            <person name="Weinstock G.M."/>
            <person name="Gerardo N.M."/>
            <person name="Currie C.R."/>
        </authorList>
    </citation>
    <scope>NUCLEOTIDE SEQUENCE [LARGE SCALE GENOMIC DNA]</scope>
</reference>
<evidence type="ECO:0000256" key="16">
    <source>
        <dbReference type="SAM" id="Phobius"/>
    </source>
</evidence>
<dbReference type="PANTHER" id="PTHR24291">
    <property type="entry name" value="CYTOCHROME P450 FAMILY 4"/>
    <property type="match status" value="1"/>
</dbReference>
<dbReference type="GO" id="GO:0016705">
    <property type="term" value="F:oxidoreductase activity, acting on paired donors, with incorporation or reduction of molecular oxygen"/>
    <property type="evidence" value="ECO:0007669"/>
    <property type="project" value="InterPro"/>
</dbReference>
<dbReference type="InterPro" id="IPR001128">
    <property type="entry name" value="Cyt_P450"/>
</dbReference>
<feature type="transmembrane region" description="Helical" evidence="16">
    <location>
        <begin position="12"/>
        <end position="30"/>
    </location>
</feature>
<evidence type="ECO:0000256" key="2">
    <source>
        <dbReference type="ARBA" id="ARBA00003690"/>
    </source>
</evidence>
<evidence type="ECO:0000256" key="8">
    <source>
        <dbReference type="ARBA" id="ARBA00022824"/>
    </source>
</evidence>
<dbReference type="Proteomes" id="UP000005205">
    <property type="component" value="Unassembled WGS sequence"/>
</dbReference>
<dbReference type="EMBL" id="ADTU01006994">
    <property type="status" value="NOT_ANNOTATED_CDS"/>
    <property type="molecule type" value="Genomic_DNA"/>
</dbReference>
<reference evidence="17" key="2">
    <citation type="submission" date="2016-04" db="UniProtKB">
        <authorList>
            <consortium name="EnsemblMetazoa"/>
        </authorList>
    </citation>
    <scope>IDENTIFICATION</scope>
</reference>
<dbReference type="Pfam" id="PF00067">
    <property type="entry name" value="p450"/>
    <property type="match status" value="1"/>
</dbReference>
<keyword evidence="16" id="KW-1133">Transmembrane helix</keyword>
<dbReference type="PANTHER" id="PTHR24291:SF189">
    <property type="entry name" value="CYTOCHROME P450 4C3-RELATED"/>
    <property type="match status" value="1"/>
</dbReference>
<evidence type="ECO:0000313" key="18">
    <source>
        <dbReference type="Proteomes" id="UP000005205"/>
    </source>
</evidence>
<comment type="cofactor">
    <cofactor evidence="1 14">
        <name>heme</name>
        <dbReference type="ChEBI" id="CHEBI:30413"/>
    </cofactor>
</comment>
<name>A0A158P2M2_ATTCE</name>
<evidence type="ECO:0000256" key="14">
    <source>
        <dbReference type="PIRSR" id="PIRSR602401-1"/>
    </source>
</evidence>
<organism evidence="17 18">
    <name type="scientific">Atta cephalotes</name>
    <name type="common">Leafcutter ant</name>
    <dbReference type="NCBI Taxonomy" id="12957"/>
    <lineage>
        <taxon>Eukaryota</taxon>
        <taxon>Metazoa</taxon>
        <taxon>Ecdysozoa</taxon>
        <taxon>Arthropoda</taxon>
        <taxon>Hexapoda</taxon>
        <taxon>Insecta</taxon>
        <taxon>Pterygota</taxon>
        <taxon>Neoptera</taxon>
        <taxon>Endopterygota</taxon>
        <taxon>Hymenoptera</taxon>
        <taxon>Apocrita</taxon>
        <taxon>Aculeata</taxon>
        <taxon>Formicoidea</taxon>
        <taxon>Formicidae</taxon>
        <taxon>Myrmicinae</taxon>
        <taxon>Atta</taxon>
    </lineage>
</organism>
<accession>A0A158P2M2</accession>
<keyword evidence="9" id="KW-0492">Microsome</keyword>
<evidence type="ECO:0000256" key="1">
    <source>
        <dbReference type="ARBA" id="ARBA00001971"/>
    </source>
</evidence>
<dbReference type="InParanoid" id="A0A158P2M2"/>
<keyword evidence="6 14" id="KW-0349">Heme</keyword>
<dbReference type="SUPFAM" id="SSF48264">
    <property type="entry name" value="Cytochrome P450"/>
    <property type="match status" value="1"/>
</dbReference>
<evidence type="ECO:0008006" key="19">
    <source>
        <dbReference type="Google" id="ProtNLM"/>
    </source>
</evidence>
<evidence type="ECO:0000256" key="13">
    <source>
        <dbReference type="ARBA" id="ARBA00023136"/>
    </source>
</evidence>
<keyword evidence="16" id="KW-0812">Transmembrane</keyword>
<keyword evidence="7 14" id="KW-0479">Metal-binding</keyword>
<dbReference type="GO" id="GO:0005506">
    <property type="term" value="F:iron ion binding"/>
    <property type="evidence" value="ECO:0007669"/>
    <property type="project" value="InterPro"/>
</dbReference>
<keyword evidence="10 15" id="KW-0560">Oxidoreductase</keyword>
<dbReference type="EnsemblMetazoa" id="XM_012208640.1">
    <property type="protein sequence ID" value="XP_012064030.1"/>
    <property type="gene ID" value="LOC105627355"/>
</dbReference>
<keyword evidence="12 15" id="KW-0503">Monooxygenase</keyword>
<dbReference type="CDD" id="cd20628">
    <property type="entry name" value="CYP4"/>
    <property type="match status" value="1"/>
</dbReference>
<dbReference type="GO" id="GO:0020037">
    <property type="term" value="F:heme binding"/>
    <property type="evidence" value="ECO:0007669"/>
    <property type="project" value="InterPro"/>
</dbReference>
<protein>
    <recommendedName>
        <fullName evidence="19">Cytochrome P450</fullName>
    </recommendedName>
</protein>
<dbReference type="KEGG" id="acep:105627355"/>
<keyword evidence="8" id="KW-0256">Endoplasmic reticulum</keyword>
<dbReference type="GO" id="GO:0004497">
    <property type="term" value="F:monooxygenase activity"/>
    <property type="evidence" value="ECO:0007669"/>
    <property type="project" value="UniProtKB-KW"/>
</dbReference>
<dbReference type="PRINTS" id="PR00385">
    <property type="entry name" value="P450"/>
</dbReference>
<keyword evidence="18" id="KW-1185">Reference proteome</keyword>
<dbReference type="eggNOG" id="KOG0157">
    <property type="taxonomic scope" value="Eukaryota"/>
</dbReference>
<dbReference type="InterPro" id="IPR002401">
    <property type="entry name" value="Cyt_P450_E_grp-I"/>
</dbReference>
<feature type="binding site" description="axial binding residue" evidence="14">
    <location>
        <position position="382"/>
    </location>
    <ligand>
        <name>heme</name>
        <dbReference type="ChEBI" id="CHEBI:30413"/>
    </ligand>
    <ligandPart>
        <name>Fe</name>
        <dbReference type="ChEBI" id="CHEBI:18248"/>
    </ligandPart>
</feature>
<dbReference type="AlphaFoldDB" id="A0A158P2M2"/>
<evidence type="ECO:0000256" key="6">
    <source>
        <dbReference type="ARBA" id="ARBA00022617"/>
    </source>
</evidence>
<dbReference type="OrthoDB" id="1470350at2759"/>
<comment type="function">
    <text evidence="2">May be involved in the metabolism of insect hormones and in the breakdown of synthetic insecticides.</text>
</comment>
<evidence type="ECO:0000256" key="9">
    <source>
        <dbReference type="ARBA" id="ARBA00022848"/>
    </source>
</evidence>
<evidence type="ECO:0000256" key="4">
    <source>
        <dbReference type="ARBA" id="ARBA00004406"/>
    </source>
</evidence>
<dbReference type="EMBL" id="ADTU01006993">
    <property type="status" value="NOT_ANNOTATED_CDS"/>
    <property type="molecule type" value="Genomic_DNA"/>
</dbReference>
<evidence type="ECO:0000256" key="11">
    <source>
        <dbReference type="ARBA" id="ARBA00023004"/>
    </source>
</evidence>
<evidence type="ECO:0000256" key="3">
    <source>
        <dbReference type="ARBA" id="ARBA00004174"/>
    </source>
</evidence>
<evidence type="ECO:0000256" key="15">
    <source>
        <dbReference type="RuleBase" id="RU000461"/>
    </source>
</evidence>
<evidence type="ECO:0000313" key="17">
    <source>
        <dbReference type="EnsemblMetazoa" id="XP_012064030.1"/>
    </source>
</evidence>
<evidence type="ECO:0000256" key="12">
    <source>
        <dbReference type="ARBA" id="ARBA00023033"/>
    </source>
</evidence>
<dbReference type="InterPro" id="IPR036396">
    <property type="entry name" value="Cyt_P450_sf"/>
</dbReference>
<keyword evidence="13 16" id="KW-0472">Membrane</keyword>
<dbReference type="Gene3D" id="1.10.630.10">
    <property type="entry name" value="Cytochrome P450"/>
    <property type="match status" value="1"/>
</dbReference>
<sequence length="435" mass="50285">MVLAILIPEWSFLTIFLSICMVTLSVPLMIRRTKFLYALKNVPHPSALPIVGNAYQLNCTQEGEKWHVRRKLLTPTFHSGLLETYLKTIKEETNVLISCLEKEVDKWFNIVPFAKRVALDIICDTAMGYKLNSQKNLTKLKVDYVEAVDKVASIVQMRFTNVWLSFDSIFKLTKSGKEHDHSIQIIQEFVSKVIVKRKAEWKSDANFNNSKKKRQALLDLLLQISQNGTILSDEDIYEEVNTFMYAGHDTLATSISWTLYALGRNPEYQQKILEEYNDMMMDTDEITLENIHKLTWLEACIKEQWRLYPVTPLIARQIYKPIEIMSNQIPPGSTVLINSYLLHRDDRFFPEPHIYRPERFLPDGPKLPPYAFIPFSAGSRNCIGWKFATLVVKIAILSVLKAFHVEALDKEDELRFISELVLVNANGLRLKLTPR</sequence>
<dbReference type="InterPro" id="IPR050196">
    <property type="entry name" value="Cytochrome_P450_Monoox"/>
</dbReference>
<evidence type="ECO:0000256" key="7">
    <source>
        <dbReference type="ARBA" id="ARBA00022723"/>
    </source>
</evidence>
<evidence type="ECO:0000256" key="5">
    <source>
        <dbReference type="ARBA" id="ARBA00010617"/>
    </source>
</evidence>
<dbReference type="PRINTS" id="PR00463">
    <property type="entry name" value="EP450I"/>
</dbReference>
<dbReference type="GO" id="GO:0005789">
    <property type="term" value="C:endoplasmic reticulum membrane"/>
    <property type="evidence" value="ECO:0007669"/>
    <property type="project" value="UniProtKB-SubCell"/>
</dbReference>
<evidence type="ECO:0000256" key="10">
    <source>
        <dbReference type="ARBA" id="ARBA00023002"/>
    </source>
</evidence>
<dbReference type="InterPro" id="IPR017972">
    <property type="entry name" value="Cyt_P450_CS"/>
</dbReference>
<comment type="similarity">
    <text evidence="5 15">Belongs to the cytochrome P450 family.</text>
</comment>
<dbReference type="PROSITE" id="PS00086">
    <property type="entry name" value="CYTOCHROME_P450"/>
    <property type="match status" value="1"/>
</dbReference>
<comment type="subcellular location">
    <subcellularLocation>
        <location evidence="4">Endoplasmic reticulum membrane</location>
        <topology evidence="4">Peripheral membrane protein</topology>
    </subcellularLocation>
    <subcellularLocation>
        <location evidence="3">Microsome membrane</location>
        <topology evidence="3">Peripheral membrane protein</topology>
    </subcellularLocation>
</comment>
<gene>
    <name evidence="17" type="primary">105627355</name>
</gene>
<keyword evidence="11 14" id="KW-0408">Iron</keyword>
<dbReference type="EMBL" id="ADTU01006992">
    <property type="status" value="NOT_ANNOTATED_CDS"/>
    <property type="molecule type" value="Genomic_DNA"/>
</dbReference>
<proteinExistence type="inferred from homology"/>